<evidence type="ECO:0000256" key="7">
    <source>
        <dbReference type="ARBA" id="ARBA00023175"/>
    </source>
</evidence>
<evidence type="ECO:0000313" key="11">
    <source>
        <dbReference type="Ensembl" id="ENSPEMP00000029362.1"/>
    </source>
</evidence>
<dbReference type="Pfam" id="PF00225">
    <property type="entry name" value="Kinesin"/>
    <property type="match status" value="1"/>
</dbReference>
<dbReference type="GO" id="GO:0007018">
    <property type="term" value="P:microtubule-based movement"/>
    <property type="evidence" value="ECO:0007669"/>
    <property type="project" value="InterPro"/>
</dbReference>
<dbReference type="InterPro" id="IPR036961">
    <property type="entry name" value="Kinesin_motor_dom_sf"/>
</dbReference>
<evidence type="ECO:0000256" key="1">
    <source>
        <dbReference type="ARBA" id="ARBA00004186"/>
    </source>
</evidence>
<evidence type="ECO:0000256" key="9">
    <source>
        <dbReference type="PROSITE-ProRule" id="PRU00283"/>
    </source>
</evidence>
<dbReference type="GO" id="GO:0005876">
    <property type="term" value="C:spindle microtubule"/>
    <property type="evidence" value="ECO:0007669"/>
    <property type="project" value="TreeGrafter"/>
</dbReference>
<organism evidence="11 12">
    <name type="scientific">Peromyscus maniculatus bairdii</name>
    <name type="common">Prairie deer mouse</name>
    <dbReference type="NCBI Taxonomy" id="230844"/>
    <lineage>
        <taxon>Eukaryota</taxon>
        <taxon>Metazoa</taxon>
        <taxon>Chordata</taxon>
        <taxon>Craniata</taxon>
        <taxon>Vertebrata</taxon>
        <taxon>Euteleostomi</taxon>
        <taxon>Mammalia</taxon>
        <taxon>Eutheria</taxon>
        <taxon>Euarchontoglires</taxon>
        <taxon>Glires</taxon>
        <taxon>Rodentia</taxon>
        <taxon>Myomorpha</taxon>
        <taxon>Muroidea</taxon>
        <taxon>Cricetidae</taxon>
        <taxon>Neotominae</taxon>
        <taxon>Peromyscus</taxon>
    </lineage>
</organism>
<dbReference type="GO" id="GO:0090307">
    <property type="term" value="P:mitotic spindle assembly"/>
    <property type="evidence" value="ECO:0007669"/>
    <property type="project" value="TreeGrafter"/>
</dbReference>
<dbReference type="GO" id="GO:0005524">
    <property type="term" value="F:ATP binding"/>
    <property type="evidence" value="ECO:0007669"/>
    <property type="project" value="UniProtKB-UniRule"/>
</dbReference>
<comment type="subcellular location">
    <subcellularLocation>
        <location evidence="1">Cytoplasm</location>
        <location evidence="1">Cytoskeleton</location>
        <location evidence="1">Spindle</location>
    </subcellularLocation>
</comment>
<dbReference type="Ensembl" id="ENSPEMT00000036006.1">
    <property type="protein sequence ID" value="ENSPEMP00000029362.1"/>
    <property type="gene ID" value="ENSPEMG00000024685.1"/>
</dbReference>
<dbReference type="AlphaFoldDB" id="A0A8C8W0X1"/>
<reference evidence="11" key="2">
    <citation type="submission" date="2025-08" db="UniProtKB">
        <authorList>
            <consortium name="Ensembl"/>
        </authorList>
    </citation>
    <scope>IDENTIFICATION</scope>
</reference>
<keyword evidence="4 9" id="KW-0547">Nucleotide-binding</keyword>
<evidence type="ECO:0000256" key="3">
    <source>
        <dbReference type="ARBA" id="ARBA00022553"/>
    </source>
</evidence>
<reference evidence="12" key="1">
    <citation type="submission" date="2018-10" db="EMBL/GenBank/DDBJ databases">
        <title>Improved assembly of the deer mouse Peromyscus maniculatus genome.</title>
        <authorList>
            <person name="Lassance J.-M."/>
            <person name="Hoekstra H.E."/>
        </authorList>
    </citation>
    <scope>NUCLEOTIDE SEQUENCE [LARGE SCALE GENOMIC DNA]</scope>
</reference>
<dbReference type="Gene3D" id="3.40.850.10">
    <property type="entry name" value="Kinesin motor domain"/>
    <property type="match status" value="1"/>
</dbReference>
<dbReference type="InterPro" id="IPR027417">
    <property type="entry name" value="P-loop_NTPase"/>
</dbReference>
<dbReference type="GO" id="GO:0072686">
    <property type="term" value="C:mitotic spindle"/>
    <property type="evidence" value="ECO:0007669"/>
    <property type="project" value="TreeGrafter"/>
</dbReference>
<dbReference type="GeneTree" id="ENSGT00940000155989"/>
<evidence type="ECO:0000256" key="8">
    <source>
        <dbReference type="ARBA" id="ARBA00023212"/>
    </source>
</evidence>
<name>A0A8C8W0X1_PERMB</name>
<dbReference type="GO" id="GO:0008574">
    <property type="term" value="F:plus-end-directed microtubule motor activity"/>
    <property type="evidence" value="ECO:0007669"/>
    <property type="project" value="TreeGrafter"/>
</dbReference>
<dbReference type="Proteomes" id="UP000694547">
    <property type="component" value="Unassembled WGS sequence"/>
</dbReference>
<evidence type="ECO:0000256" key="5">
    <source>
        <dbReference type="ARBA" id="ARBA00022840"/>
    </source>
</evidence>
<dbReference type="PROSITE" id="PS50067">
    <property type="entry name" value="KINESIN_MOTOR_2"/>
    <property type="match status" value="1"/>
</dbReference>
<reference evidence="11" key="3">
    <citation type="submission" date="2025-09" db="UniProtKB">
        <authorList>
            <consortium name="Ensembl"/>
        </authorList>
    </citation>
    <scope>IDENTIFICATION</scope>
</reference>
<dbReference type="GO" id="GO:0008017">
    <property type="term" value="F:microtubule binding"/>
    <property type="evidence" value="ECO:0007669"/>
    <property type="project" value="InterPro"/>
</dbReference>
<accession>A0A8C8W0X1</accession>
<dbReference type="GO" id="GO:0005634">
    <property type="term" value="C:nucleus"/>
    <property type="evidence" value="ECO:0007669"/>
    <property type="project" value="TreeGrafter"/>
</dbReference>
<dbReference type="SMART" id="SM00129">
    <property type="entry name" value="KISc"/>
    <property type="match status" value="1"/>
</dbReference>
<protein>
    <recommendedName>
        <fullName evidence="10">Kinesin motor domain-containing protein</fullName>
    </recommendedName>
</protein>
<feature type="binding site" evidence="9">
    <location>
        <begin position="152"/>
        <end position="159"/>
    </location>
    <ligand>
        <name>ATP</name>
        <dbReference type="ChEBI" id="CHEBI:30616"/>
    </ligand>
</feature>
<keyword evidence="2" id="KW-0963">Cytoplasm</keyword>
<dbReference type="SUPFAM" id="SSF52540">
    <property type="entry name" value="P-loop containing nucleoside triphosphate hydrolases"/>
    <property type="match status" value="1"/>
</dbReference>
<comment type="similarity">
    <text evidence="9">Belongs to the TRAFAC class myosin-kinesin ATPase superfamily. Kinesin family.</text>
</comment>
<keyword evidence="5 9" id="KW-0067">ATP-binding</keyword>
<dbReference type="PANTHER" id="PTHR47970:SF29">
    <property type="entry name" value="KINESIN FAMILY MEMBER 20B"/>
    <property type="match status" value="1"/>
</dbReference>
<evidence type="ECO:0000259" key="10">
    <source>
        <dbReference type="PROSITE" id="PS50067"/>
    </source>
</evidence>
<evidence type="ECO:0000256" key="6">
    <source>
        <dbReference type="ARBA" id="ARBA00023054"/>
    </source>
</evidence>
<keyword evidence="6" id="KW-0175">Coiled coil</keyword>
<dbReference type="InterPro" id="IPR001752">
    <property type="entry name" value="Kinesin_motor_dom"/>
</dbReference>
<evidence type="ECO:0000256" key="4">
    <source>
        <dbReference type="ARBA" id="ARBA00022741"/>
    </source>
</evidence>
<proteinExistence type="inferred from homology"/>
<keyword evidence="3" id="KW-0597">Phosphoprotein</keyword>
<evidence type="ECO:0000256" key="2">
    <source>
        <dbReference type="ARBA" id="ARBA00022490"/>
    </source>
</evidence>
<sequence>MESHLNQDGLPRPSYVFSADPIARPSEINFDGIKLDLSHEFSLVAANPGANNLGSKNYLQVCLRIRPFTQSEKEHEAEGCVQVLDSQTVLLKDPQSILGQLSEKSSGQVAQKFSFSKVFGPETSQKDFFLGCIMQPVKDLLKGHSRLIFTYGLTNSGKTYTFQGTEENIGILPRTLNVLFDSLQERLYTKMNFKPHRCREYLRLSSDQEKEEGANKSALLRQIKEVL</sequence>
<evidence type="ECO:0000313" key="12">
    <source>
        <dbReference type="Proteomes" id="UP000694547"/>
    </source>
</evidence>
<keyword evidence="8" id="KW-0206">Cytoskeleton</keyword>
<dbReference type="PANTHER" id="PTHR47970">
    <property type="entry name" value="KINESIN-LIKE PROTEIN KIF11"/>
    <property type="match status" value="1"/>
</dbReference>
<keyword evidence="7 9" id="KW-0505">Motor protein</keyword>
<dbReference type="InterPro" id="IPR047149">
    <property type="entry name" value="KIF11-like"/>
</dbReference>
<feature type="domain" description="Kinesin motor" evidence="10">
    <location>
        <begin position="58"/>
        <end position="227"/>
    </location>
</feature>
<dbReference type="GO" id="GO:0051231">
    <property type="term" value="P:spindle elongation"/>
    <property type="evidence" value="ECO:0007669"/>
    <property type="project" value="TreeGrafter"/>
</dbReference>
<keyword evidence="12" id="KW-1185">Reference proteome</keyword>